<dbReference type="Pfam" id="PF13649">
    <property type="entry name" value="Methyltransf_25"/>
    <property type="match status" value="1"/>
</dbReference>
<proteinExistence type="predicted"/>
<evidence type="ECO:0000259" key="1">
    <source>
        <dbReference type="Pfam" id="PF13649"/>
    </source>
</evidence>
<dbReference type="Proteomes" id="UP001207654">
    <property type="component" value="Unassembled WGS sequence"/>
</dbReference>
<feature type="domain" description="Methyltransferase" evidence="1">
    <location>
        <begin position="38"/>
        <end position="132"/>
    </location>
</feature>
<keyword evidence="3" id="KW-1185">Reference proteome</keyword>
<dbReference type="InterPro" id="IPR050508">
    <property type="entry name" value="Methyltransf_Superfamily"/>
</dbReference>
<dbReference type="PANTHER" id="PTHR42912">
    <property type="entry name" value="METHYLTRANSFERASE"/>
    <property type="match status" value="1"/>
</dbReference>
<evidence type="ECO:0000313" key="3">
    <source>
        <dbReference type="Proteomes" id="UP001207654"/>
    </source>
</evidence>
<organism evidence="2 3">
    <name type="scientific">Archangium lansingense</name>
    <dbReference type="NCBI Taxonomy" id="2995310"/>
    <lineage>
        <taxon>Bacteria</taxon>
        <taxon>Pseudomonadati</taxon>
        <taxon>Myxococcota</taxon>
        <taxon>Myxococcia</taxon>
        <taxon>Myxococcales</taxon>
        <taxon>Cystobacterineae</taxon>
        <taxon>Archangiaceae</taxon>
        <taxon>Archangium</taxon>
    </lineage>
</organism>
<dbReference type="RefSeq" id="WP_267535545.1">
    <property type="nucleotide sequence ID" value="NZ_JAPNKA010000001.1"/>
</dbReference>
<comment type="caution">
    <text evidence="2">The sequence shown here is derived from an EMBL/GenBank/DDBJ whole genome shotgun (WGS) entry which is preliminary data.</text>
</comment>
<dbReference type="GO" id="GO:0032259">
    <property type="term" value="P:methylation"/>
    <property type="evidence" value="ECO:0007669"/>
    <property type="project" value="UniProtKB-KW"/>
</dbReference>
<dbReference type="EMBL" id="JAPNKA010000001">
    <property type="protein sequence ID" value="MCY1076667.1"/>
    <property type="molecule type" value="Genomic_DNA"/>
</dbReference>
<evidence type="ECO:0000313" key="2">
    <source>
        <dbReference type="EMBL" id="MCY1076667.1"/>
    </source>
</evidence>
<gene>
    <name evidence="2" type="ORF">OV287_19500</name>
</gene>
<sequence length="195" mass="22172">MSRLETWMRVNPVREAVQRWYAGPLLRRLGGTVEGSRVLEIGCGHGVGVDIILGQFGAASVDAFDLDPDMVARAQQRLARHGERVRVWEGRVTEIPEPDGAYEAVFVFGVLHHLPGWRAGLTEVRRVLKPGGRLFAEESYAPFITHPVWRRLLHHSQEDRFDHEALLNELRTQHFRLRDQRRMGGGLGWLVADKA</sequence>
<name>A0ABT4A4X5_9BACT</name>
<reference evidence="2 3" key="1">
    <citation type="submission" date="2022-11" db="EMBL/GenBank/DDBJ databases">
        <title>Minimal conservation of predation-associated metabolite biosynthetic gene clusters underscores biosynthetic potential of Myxococcota including descriptions for ten novel species: Archangium lansinium sp. nov., Myxococcus landrumus sp. nov., Nannocystis bai.</title>
        <authorList>
            <person name="Ahearne A."/>
            <person name="Stevens C."/>
            <person name="Phillips K."/>
        </authorList>
    </citation>
    <scope>NUCLEOTIDE SEQUENCE [LARGE SCALE GENOMIC DNA]</scope>
    <source>
        <strain evidence="2 3">MIWBW</strain>
    </source>
</reference>
<keyword evidence="2" id="KW-0808">Transferase</keyword>
<dbReference type="CDD" id="cd02440">
    <property type="entry name" value="AdoMet_MTases"/>
    <property type="match status" value="1"/>
</dbReference>
<dbReference type="Gene3D" id="3.40.50.150">
    <property type="entry name" value="Vaccinia Virus protein VP39"/>
    <property type="match status" value="1"/>
</dbReference>
<dbReference type="InterPro" id="IPR029063">
    <property type="entry name" value="SAM-dependent_MTases_sf"/>
</dbReference>
<dbReference type="InterPro" id="IPR041698">
    <property type="entry name" value="Methyltransf_25"/>
</dbReference>
<accession>A0ABT4A4X5</accession>
<dbReference type="PANTHER" id="PTHR42912:SF93">
    <property type="entry name" value="N6-ADENOSINE-METHYLTRANSFERASE TMT1A"/>
    <property type="match status" value="1"/>
</dbReference>
<protein>
    <submittedName>
        <fullName evidence="2">Class I SAM-dependent methyltransferase</fullName>
    </submittedName>
</protein>
<dbReference type="SUPFAM" id="SSF53335">
    <property type="entry name" value="S-adenosyl-L-methionine-dependent methyltransferases"/>
    <property type="match status" value="1"/>
</dbReference>
<keyword evidence="2" id="KW-0489">Methyltransferase</keyword>
<dbReference type="GO" id="GO:0008168">
    <property type="term" value="F:methyltransferase activity"/>
    <property type="evidence" value="ECO:0007669"/>
    <property type="project" value="UniProtKB-KW"/>
</dbReference>